<feature type="binding site" evidence="14 15">
    <location>
        <position position="123"/>
    </location>
    <ligand>
        <name>a divalent metal cation</name>
        <dbReference type="ChEBI" id="CHEBI:60240"/>
    </ligand>
</feature>
<comment type="cofactor">
    <cofactor evidence="2">
        <name>Mg(2+)</name>
        <dbReference type="ChEBI" id="CHEBI:18420"/>
    </cofactor>
</comment>
<dbReference type="AlphaFoldDB" id="A0A173QU20"/>
<comment type="cofactor">
    <cofactor evidence="14 15">
        <name>Mn(2+)</name>
        <dbReference type="ChEBI" id="CHEBI:29035"/>
    </cofactor>
    <cofactor evidence="14 15">
        <name>Mg(2+)</name>
        <dbReference type="ChEBI" id="CHEBI:18420"/>
    </cofactor>
    <text evidence="14 15">Manganese or magnesium. Binds 1 divalent metal ion per monomer in the absence of substrate. May bind a second metal ion after substrate binding.</text>
</comment>
<dbReference type="FunFam" id="3.30.420.10:FF:000006">
    <property type="entry name" value="Ribonuclease HII"/>
    <property type="match status" value="1"/>
</dbReference>
<evidence type="ECO:0000256" key="5">
    <source>
        <dbReference type="ARBA" id="ARBA00007383"/>
    </source>
</evidence>
<sequence length="215" mass="23905">MKRRSDEEISAPLYAFDAEVRSQYGCFAGVDEAGRGPLCGPVCVAACILDPENPVYGINDSKKLTEKKREALFDEICEKALAYRIVFVGPEVIDRENILNATMGGMQQAVEELDIVPNLVLVDGNRTPAGLQIPARPVVKGDATSASIGAASVLAKVSRDRYMLELDKQYPQYQLAKHKGYPTKLHYELIAQYGIQPFYRRSFLKKQGYWPESGK</sequence>
<dbReference type="Proteomes" id="UP000095649">
    <property type="component" value="Unassembled WGS sequence"/>
</dbReference>
<dbReference type="GO" id="GO:0003723">
    <property type="term" value="F:RNA binding"/>
    <property type="evidence" value="ECO:0007669"/>
    <property type="project" value="UniProtKB-UniRule"/>
</dbReference>
<dbReference type="PROSITE" id="PS51975">
    <property type="entry name" value="RNASE_H_2"/>
    <property type="match status" value="1"/>
</dbReference>
<dbReference type="InterPro" id="IPR012337">
    <property type="entry name" value="RNaseH-like_sf"/>
</dbReference>
<accession>A0A173QU20</accession>
<reference evidence="18 19" key="1">
    <citation type="submission" date="2015-09" db="EMBL/GenBank/DDBJ databases">
        <authorList>
            <consortium name="Pathogen Informatics"/>
        </authorList>
    </citation>
    <scope>NUCLEOTIDE SEQUENCE [LARGE SCALE GENOMIC DNA]</scope>
    <source>
        <strain evidence="18 19">2789STDY5834970</strain>
    </source>
</reference>
<keyword evidence="12 14" id="KW-0378">Hydrolase</keyword>
<dbReference type="InterPro" id="IPR001352">
    <property type="entry name" value="RNase_HII/HIII"/>
</dbReference>
<keyword evidence="10 14" id="KW-0479">Metal-binding</keyword>
<dbReference type="RefSeq" id="WP_055184274.1">
    <property type="nucleotide sequence ID" value="NZ_CYXN01000001.1"/>
</dbReference>
<feature type="binding site" evidence="14 15">
    <location>
        <position position="32"/>
    </location>
    <ligand>
        <name>a divalent metal cation</name>
        <dbReference type="ChEBI" id="CHEBI:60240"/>
    </ligand>
</feature>
<evidence type="ECO:0000256" key="10">
    <source>
        <dbReference type="ARBA" id="ARBA00022723"/>
    </source>
</evidence>
<dbReference type="GO" id="GO:0032299">
    <property type="term" value="C:ribonuclease H2 complex"/>
    <property type="evidence" value="ECO:0007669"/>
    <property type="project" value="TreeGrafter"/>
</dbReference>
<dbReference type="PANTHER" id="PTHR10954">
    <property type="entry name" value="RIBONUCLEASE H2 SUBUNIT A"/>
    <property type="match status" value="1"/>
</dbReference>
<organism evidence="18 19">
    <name type="scientific">Faecalibacterium prausnitzii</name>
    <dbReference type="NCBI Taxonomy" id="853"/>
    <lineage>
        <taxon>Bacteria</taxon>
        <taxon>Bacillati</taxon>
        <taxon>Bacillota</taxon>
        <taxon>Clostridia</taxon>
        <taxon>Eubacteriales</taxon>
        <taxon>Oscillospiraceae</taxon>
        <taxon>Faecalibacterium</taxon>
    </lineage>
</organism>
<evidence type="ECO:0000256" key="4">
    <source>
        <dbReference type="ARBA" id="ARBA00004496"/>
    </source>
</evidence>
<evidence type="ECO:0000256" key="16">
    <source>
        <dbReference type="RuleBase" id="RU003515"/>
    </source>
</evidence>
<dbReference type="OrthoDB" id="9803420at2"/>
<dbReference type="GO" id="GO:0005737">
    <property type="term" value="C:cytoplasm"/>
    <property type="evidence" value="ECO:0007669"/>
    <property type="project" value="UniProtKB-SubCell"/>
</dbReference>
<evidence type="ECO:0000256" key="13">
    <source>
        <dbReference type="ARBA" id="ARBA00023211"/>
    </source>
</evidence>
<evidence type="ECO:0000256" key="9">
    <source>
        <dbReference type="ARBA" id="ARBA00022722"/>
    </source>
</evidence>
<name>A0A173QU20_9FIRM</name>
<dbReference type="Gene3D" id="3.30.420.10">
    <property type="entry name" value="Ribonuclease H-like superfamily/Ribonuclease H"/>
    <property type="match status" value="1"/>
</dbReference>
<dbReference type="SUPFAM" id="SSF53098">
    <property type="entry name" value="Ribonuclease H-like"/>
    <property type="match status" value="1"/>
</dbReference>
<dbReference type="InterPro" id="IPR024567">
    <property type="entry name" value="RNase_HII/HIII_dom"/>
</dbReference>
<evidence type="ECO:0000256" key="1">
    <source>
        <dbReference type="ARBA" id="ARBA00000077"/>
    </source>
</evidence>
<evidence type="ECO:0000313" key="19">
    <source>
        <dbReference type="Proteomes" id="UP000095649"/>
    </source>
</evidence>
<keyword evidence="9 14" id="KW-0540">Nuclease</keyword>
<dbReference type="GO" id="GO:0006298">
    <property type="term" value="P:mismatch repair"/>
    <property type="evidence" value="ECO:0007669"/>
    <property type="project" value="TreeGrafter"/>
</dbReference>
<dbReference type="NCBIfam" id="NF000595">
    <property type="entry name" value="PRK00015.1-3"/>
    <property type="match status" value="1"/>
</dbReference>
<dbReference type="EC" id="3.1.26.4" evidence="6 14"/>
<comment type="function">
    <text evidence="3 14 16">Endonuclease that specifically degrades the RNA of RNA-DNA hybrids.</text>
</comment>
<evidence type="ECO:0000256" key="15">
    <source>
        <dbReference type="PROSITE-ProRule" id="PRU01319"/>
    </source>
</evidence>
<dbReference type="GO" id="GO:0004523">
    <property type="term" value="F:RNA-DNA hybrid ribonuclease activity"/>
    <property type="evidence" value="ECO:0007669"/>
    <property type="project" value="UniProtKB-UniRule"/>
</dbReference>
<evidence type="ECO:0000256" key="7">
    <source>
        <dbReference type="ARBA" id="ARBA00019179"/>
    </source>
</evidence>
<dbReference type="EMBL" id="CYXN01000001">
    <property type="protein sequence ID" value="CUM69102.1"/>
    <property type="molecule type" value="Genomic_DNA"/>
</dbReference>
<evidence type="ECO:0000256" key="3">
    <source>
        <dbReference type="ARBA" id="ARBA00004065"/>
    </source>
</evidence>
<evidence type="ECO:0000256" key="11">
    <source>
        <dbReference type="ARBA" id="ARBA00022759"/>
    </source>
</evidence>
<evidence type="ECO:0000256" key="8">
    <source>
        <dbReference type="ARBA" id="ARBA00022490"/>
    </source>
</evidence>
<evidence type="ECO:0000256" key="6">
    <source>
        <dbReference type="ARBA" id="ARBA00012180"/>
    </source>
</evidence>
<evidence type="ECO:0000256" key="2">
    <source>
        <dbReference type="ARBA" id="ARBA00001946"/>
    </source>
</evidence>
<dbReference type="InterPro" id="IPR022898">
    <property type="entry name" value="RNase_HII"/>
</dbReference>
<comment type="similarity">
    <text evidence="5 14 16">Belongs to the RNase HII family.</text>
</comment>
<dbReference type="CDD" id="cd07182">
    <property type="entry name" value="RNase_HII_bacteria_HII_like"/>
    <property type="match status" value="1"/>
</dbReference>
<keyword evidence="11 14" id="KW-0255">Endonuclease</keyword>
<dbReference type="Pfam" id="PF01351">
    <property type="entry name" value="RNase_HII"/>
    <property type="match status" value="1"/>
</dbReference>
<dbReference type="InterPro" id="IPR036397">
    <property type="entry name" value="RNaseH_sf"/>
</dbReference>
<evidence type="ECO:0000259" key="17">
    <source>
        <dbReference type="PROSITE" id="PS51975"/>
    </source>
</evidence>
<evidence type="ECO:0000256" key="12">
    <source>
        <dbReference type="ARBA" id="ARBA00022801"/>
    </source>
</evidence>
<feature type="domain" description="RNase H type-2" evidence="17">
    <location>
        <begin position="25"/>
        <end position="215"/>
    </location>
</feature>
<dbReference type="GO" id="GO:0030145">
    <property type="term" value="F:manganese ion binding"/>
    <property type="evidence" value="ECO:0007669"/>
    <property type="project" value="UniProtKB-UniRule"/>
</dbReference>
<comment type="subcellular location">
    <subcellularLocation>
        <location evidence="4 14">Cytoplasm</location>
    </subcellularLocation>
</comment>
<proteinExistence type="inferred from homology"/>
<protein>
    <recommendedName>
        <fullName evidence="7 14">Ribonuclease HII</fullName>
        <shortName evidence="14">RNase HII</shortName>
        <ecNumber evidence="6 14">3.1.26.4</ecNumber>
    </recommendedName>
</protein>
<evidence type="ECO:0000313" key="18">
    <source>
        <dbReference type="EMBL" id="CUM69102.1"/>
    </source>
</evidence>
<keyword evidence="13 14" id="KW-0464">Manganese</keyword>
<evidence type="ECO:0000256" key="14">
    <source>
        <dbReference type="HAMAP-Rule" id="MF_00052"/>
    </source>
</evidence>
<dbReference type="HAMAP" id="MF_00052_B">
    <property type="entry name" value="RNase_HII_B"/>
    <property type="match status" value="1"/>
</dbReference>
<feature type="binding site" evidence="14 15">
    <location>
        <position position="31"/>
    </location>
    <ligand>
        <name>a divalent metal cation</name>
        <dbReference type="ChEBI" id="CHEBI:60240"/>
    </ligand>
</feature>
<comment type="catalytic activity">
    <reaction evidence="1 14 15 16">
        <text>Endonucleolytic cleavage to 5'-phosphomonoester.</text>
        <dbReference type="EC" id="3.1.26.4"/>
    </reaction>
</comment>
<gene>
    <name evidence="14 18" type="primary">rnhB</name>
    <name evidence="18" type="ORF">ERS852582_00057</name>
</gene>
<keyword evidence="8 14" id="KW-0963">Cytoplasm</keyword>
<dbReference type="GO" id="GO:0043137">
    <property type="term" value="P:DNA replication, removal of RNA primer"/>
    <property type="evidence" value="ECO:0007669"/>
    <property type="project" value="TreeGrafter"/>
</dbReference>
<dbReference type="PANTHER" id="PTHR10954:SF18">
    <property type="entry name" value="RIBONUCLEASE HII"/>
    <property type="match status" value="1"/>
</dbReference>